<organism evidence="1 2">
    <name type="scientific">Bacillus mesophilus</name>
    <dbReference type="NCBI Taxonomy" id="1808955"/>
    <lineage>
        <taxon>Bacteria</taxon>
        <taxon>Bacillati</taxon>
        <taxon>Bacillota</taxon>
        <taxon>Bacilli</taxon>
        <taxon>Bacillales</taxon>
        <taxon>Bacillaceae</taxon>
        <taxon>Bacillus</taxon>
    </lineage>
</organism>
<dbReference type="InterPro" id="IPR021328">
    <property type="entry name" value="CotB-like"/>
</dbReference>
<evidence type="ECO:0000313" key="2">
    <source>
        <dbReference type="Proteomes" id="UP000481043"/>
    </source>
</evidence>
<accession>A0A6M0QAR6</accession>
<evidence type="ECO:0000313" key="1">
    <source>
        <dbReference type="EMBL" id="NEY73454.1"/>
    </source>
</evidence>
<dbReference type="AlphaFoldDB" id="A0A6M0QAR6"/>
<dbReference type="SUPFAM" id="SSF158430">
    <property type="entry name" value="Bacillus cereus metalloprotein-like"/>
    <property type="match status" value="2"/>
</dbReference>
<dbReference type="RefSeq" id="WP_163181013.1">
    <property type="nucleotide sequence ID" value="NZ_JAAIWM010000007.1"/>
</dbReference>
<dbReference type="Pfam" id="PF11155">
    <property type="entry name" value="DUF2935"/>
    <property type="match status" value="2"/>
</dbReference>
<dbReference type="EMBL" id="JAAIWM010000007">
    <property type="protein sequence ID" value="NEY73454.1"/>
    <property type="molecule type" value="Genomic_DNA"/>
</dbReference>
<sequence length="275" mass="31956">MNRNNKLTPWEEHYFWVNILLDHAIFVRDYLSPAETRLVNEANGFISRFAAIRGQLQQISSQSDVSSPALIEFSQISAPAAYDYYRFEGKIMNLRINNEVKINITPTYFNGTTNENAEYLRILQYYVKGMDYPPLPLVDLLDLWLEDQLGHASLLRRSLDGVEQLLLERVNTMIKVVSAHMLKNEAIKGYLRFVPPNFPGQIQFAQEVIKSVASFNETVEYVLERFKDDEVFNSTDLRFLEHHFPESCYFLNKLADFVPGTQPNCAVTDYFRYQV</sequence>
<reference evidence="1 2" key="1">
    <citation type="submission" date="2020-02" db="EMBL/GenBank/DDBJ databases">
        <title>Bacillus aquiflavi sp. nov., isolated from yellow water of strong flavor Chinese baijiu in Yibin region of China.</title>
        <authorList>
            <person name="Xie J."/>
        </authorList>
    </citation>
    <scope>NUCLEOTIDE SEQUENCE [LARGE SCALE GENOMIC DNA]</scope>
    <source>
        <strain evidence="1 2">SA4</strain>
    </source>
</reference>
<comment type="caution">
    <text evidence="1">The sequence shown here is derived from an EMBL/GenBank/DDBJ whole genome shotgun (WGS) entry which is preliminary data.</text>
</comment>
<dbReference type="Gene3D" id="1.20.1260.120">
    <property type="entry name" value="Protein of unknown function DUF2935"/>
    <property type="match status" value="1"/>
</dbReference>
<dbReference type="Proteomes" id="UP000481043">
    <property type="component" value="Unassembled WGS sequence"/>
</dbReference>
<proteinExistence type="predicted"/>
<name>A0A6M0QAR6_9BACI</name>
<protein>
    <submittedName>
        <fullName evidence="1">DUF2935 domain-containing protein</fullName>
    </submittedName>
</protein>
<keyword evidence="2" id="KW-1185">Reference proteome</keyword>
<gene>
    <name evidence="1" type="ORF">G4D63_17095</name>
</gene>